<dbReference type="GeneID" id="78085023"/>
<reference evidence="1 2" key="2">
    <citation type="submission" date="2013-04" db="EMBL/GenBank/DDBJ databases">
        <title>The Genome Sequence of Bilophila wadsworthia 3_1_6.</title>
        <authorList>
            <consortium name="The Broad Institute Genomics Platform"/>
            <person name="Earl A."/>
            <person name="Ward D."/>
            <person name="Feldgarden M."/>
            <person name="Gevers D."/>
            <person name="Sibley C."/>
            <person name="Strauss J."/>
            <person name="Allen-Vercoe E."/>
            <person name="Walker B."/>
            <person name="Young S."/>
            <person name="Zeng Q."/>
            <person name="Gargeya S."/>
            <person name="Fitzgerald M."/>
            <person name="Haas B."/>
            <person name="Abouelleil A."/>
            <person name="Allen A.W."/>
            <person name="Alvarado L."/>
            <person name="Arachchi H.M."/>
            <person name="Berlin A.M."/>
            <person name="Chapman S.B."/>
            <person name="Gainer-Dewar J."/>
            <person name="Goldberg J."/>
            <person name="Griggs A."/>
            <person name="Gujja S."/>
            <person name="Hansen M."/>
            <person name="Howarth C."/>
            <person name="Imamovic A."/>
            <person name="Ireland A."/>
            <person name="Larimer J."/>
            <person name="McCowan C."/>
            <person name="Murphy C."/>
            <person name="Pearson M."/>
            <person name="Poon T.W."/>
            <person name="Priest M."/>
            <person name="Roberts A."/>
            <person name="Saif S."/>
            <person name="Shea T."/>
            <person name="Sisk P."/>
            <person name="Sykes S."/>
            <person name="Wortman J."/>
            <person name="Nusbaum C."/>
            <person name="Birren B."/>
        </authorList>
    </citation>
    <scope>NUCLEOTIDE SEQUENCE [LARGE SCALE GENOMIC DNA]</scope>
    <source>
        <strain evidence="1 2">3_1_6</strain>
    </source>
</reference>
<proteinExistence type="predicted"/>
<evidence type="ECO:0000313" key="2">
    <source>
        <dbReference type="Proteomes" id="UP000006034"/>
    </source>
</evidence>
<evidence type="ECO:0008006" key="3">
    <source>
        <dbReference type="Google" id="ProtNLM"/>
    </source>
</evidence>
<keyword evidence="2" id="KW-1185">Reference proteome</keyword>
<dbReference type="STRING" id="563192.HMPREF0179_03434"/>
<dbReference type="EMBL" id="ADCP02000001">
    <property type="protein sequence ID" value="EFV42757.1"/>
    <property type="molecule type" value="Genomic_DNA"/>
</dbReference>
<accession>E5YB61</accession>
<dbReference type="AlphaFoldDB" id="E5YB61"/>
<gene>
    <name evidence="1" type="ORF">HMPREF0179_03434</name>
</gene>
<protein>
    <recommendedName>
        <fullName evidence="3">Tail tubular protein B</fullName>
    </recommendedName>
</protein>
<evidence type="ECO:0000313" key="1">
    <source>
        <dbReference type="EMBL" id="EFV42757.1"/>
    </source>
</evidence>
<comment type="caution">
    <text evidence="1">The sequence shown here is derived from an EMBL/GenBank/DDBJ whole genome shotgun (WGS) entry which is preliminary data.</text>
</comment>
<organism evidence="1 2">
    <name type="scientific">Bilophila wadsworthia (strain 3_1_6)</name>
    <dbReference type="NCBI Taxonomy" id="563192"/>
    <lineage>
        <taxon>Bacteria</taxon>
        <taxon>Pseudomonadati</taxon>
        <taxon>Thermodesulfobacteriota</taxon>
        <taxon>Desulfovibrionia</taxon>
        <taxon>Desulfovibrionales</taxon>
        <taxon>Desulfovibrionaceae</taxon>
        <taxon>Bilophila</taxon>
    </lineage>
</organism>
<sequence length="794" mass="87201">MGKLVSSTIPNLISGVSQQPWNVRLPTQAEEQVNCQSSVTDFLKRRPATRHLARIRDTPAANGIASHHINRDETEQYIVTADASGINVFDLEGNAKTVSVTGTGAAYLAAATAPNRDLRFLTINDYTFVLNRRVAVKTLPDLSPKRQPEAIVFIKQASYNTTYELILNGTTHAFTTEDGIAPADEPADKLSSLDICKAIADQIPKDAFSVQTSNSTIWIRRHDGGDFTVKVQDSRSNTHTSVCKGKVQRFSDLPTVAPRGFVTEIIGDASSSFDNYFCVFEPSDAGDAFGSGTWKETVKPGIPCKLDPATLPHALIRQADGTFTFGPLEWGERICGDEDSAPFPSFVGRTLNGLFFYRNRLSFLSGENVVMSEVGEFFNFFLTTVTTLVDSDVVDVAASHTKSSILHHAVTFSGGLLLFSDQSQFVLEHDTVLSNATVSIKPVTEFEASMKAAPVSSGKTVFFATDKGEWGGVREYITLPDNSDQNDASDITAHVPRYVRGNVSRLECSTNEDMLLVLSEEMRTSLWLYKYFWNGSEKIQSAWSRWDMCGEVLSAAILNTGVYLIMQYGDGVYLEKMDITPGYKDEGETFEYCLDRKITERDVTLGAYDAINKTTAITLPYDIPAGYTPVVVTRTGGPDAPGNLLRRVDVTGPRTITVEGPDAHGRKLFIGIPYESSYTFSTFAIREGDSKGNAVTTGRLQLRRLTLNCSNTGFLHMHVTPKFRPTSTYTFTGRELGHGTNIIGAIPLYTGTISFPILSLNTQVEVKVGSDSFLPFALVNASWEGFYNTRNARV</sequence>
<dbReference type="HOGENOM" id="CLU_358576_0_0_7"/>
<dbReference type="InterPro" id="IPR058003">
    <property type="entry name" value="Phage_gp12"/>
</dbReference>
<dbReference type="RefSeq" id="WP_005030267.1">
    <property type="nucleotide sequence ID" value="NZ_KE150238.1"/>
</dbReference>
<dbReference type="Proteomes" id="UP000006034">
    <property type="component" value="Unassembled WGS sequence"/>
</dbReference>
<name>E5YB61_BILW3</name>
<dbReference type="Pfam" id="PF25675">
    <property type="entry name" value="Phage_nozzle"/>
    <property type="match status" value="1"/>
</dbReference>
<dbReference type="OrthoDB" id="5465414at2"/>
<dbReference type="eggNOG" id="ENOG502Z8CQ">
    <property type="taxonomic scope" value="Bacteria"/>
</dbReference>
<reference evidence="1 2" key="1">
    <citation type="submission" date="2010-10" db="EMBL/GenBank/DDBJ databases">
        <authorList>
            <consortium name="The Broad Institute Genome Sequencing Platform"/>
            <person name="Ward D."/>
            <person name="Earl A."/>
            <person name="Feldgarden M."/>
            <person name="Young S.K."/>
            <person name="Gargeya S."/>
            <person name="Zeng Q."/>
            <person name="Alvarado L."/>
            <person name="Berlin A."/>
            <person name="Bochicchio J."/>
            <person name="Chapman S.B."/>
            <person name="Chen Z."/>
            <person name="Freedman E."/>
            <person name="Gellesch M."/>
            <person name="Goldberg J."/>
            <person name="Griggs A."/>
            <person name="Gujja S."/>
            <person name="Heilman E."/>
            <person name="Heiman D."/>
            <person name="Howarth C."/>
            <person name="Mehta T."/>
            <person name="Neiman D."/>
            <person name="Pearson M."/>
            <person name="Roberts A."/>
            <person name="Saif S."/>
            <person name="Shea T."/>
            <person name="Shenoy N."/>
            <person name="Sisk P."/>
            <person name="Stolte C."/>
            <person name="Sykes S."/>
            <person name="White J."/>
            <person name="Yandava C."/>
            <person name="Allen-Vercoe E."/>
            <person name="Sibley C."/>
            <person name="Ambrose C.E."/>
            <person name="Strauss J."/>
            <person name="Daigneault M."/>
            <person name="Haas B."/>
            <person name="Nusbaum C."/>
            <person name="Birren B."/>
        </authorList>
    </citation>
    <scope>NUCLEOTIDE SEQUENCE [LARGE SCALE GENOMIC DNA]</scope>
    <source>
        <strain evidence="1 2">3_1_6</strain>
    </source>
</reference>